<feature type="domain" description="O-acyltransferase WSD1 C-terminal" evidence="14">
    <location>
        <begin position="309"/>
        <end position="454"/>
    </location>
</feature>
<feature type="domain" description="O-acyltransferase WSD1-like N-terminal" evidence="13">
    <location>
        <begin position="8"/>
        <end position="268"/>
    </location>
</feature>
<keyword evidence="6 11" id="KW-0808">Transferase</keyword>
<comment type="catalytic activity">
    <reaction evidence="10 11">
        <text>an acyl-CoA + a 1,2-diacyl-sn-glycerol = a triacyl-sn-glycerol + CoA</text>
        <dbReference type="Rhea" id="RHEA:10868"/>
        <dbReference type="ChEBI" id="CHEBI:17815"/>
        <dbReference type="ChEBI" id="CHEBI:57287"/>
        <dbReference type="ChEBI" id="CHEBI:58342"/>
        <dbReference type="ChEBI" id="CHEBI:64615"/>
        <dbReference type="EC" id="2.3.1.20"/>
    </reaction>
</comment>
<evidence type="ECO:0000256" key="8">
    <source>
        <dbReference type="ARBA" id="ARBA00023098"/>
    </source>
</evidence>
<dbReference type="NCBIfam" id="TIGR02946">
    <property type="entry name" value="acyl_WS_DGAT"/>
    <property type="match status" value="1"/>
</dbReference>
<dbReference type="SUPFAM" id="SSF52777">
    <property type="entry name" value="CoA-dependent acyltransferases"/>
    <property type="match status" value="1"/>
</dbReference>
<dbReference type="InterPro" id="IPR014292">
    <property type="entry name" value="Acyl_transf_WS/DGAT"/>
</dbReference>
<evidence type="ECO:0000256" key="4">
    <source>
        <dbReference type="ARBA" id="ARBA00013244"/>
    </source>
</evidence>
<comment type="pathway">
    <text evidence="2">Lipid metabolism.</text>
</comment>
<dbReference type="InterPro" id="IPR009721">
    <property type="entry name" value="O-acyltransferase_WSD1_C"/>
</dbReference>
<dbReference type="Pfam" id="PF03007">
    <property type="entry name" value="WS_DGAT_cat"/>
    <property type="match status" value="1"/>
</dbReference>
<dbReference type="InterPro" id="IPR004255">
    <property type="entry name" value="O-acyltransferase_WSD1_N"/>
</dbReference>
<evidence type="ECO:0000259" key="14">
    <source>
        <dbReference type="Pfam" id="PF06974"/>
    </source>
</evidence>
<dbReference type="GO" id="GO:0001666">
    <property type="term" value="P:response to hypoxia"/>
    <property type="evidence" value="ECO:0007669"/>
    <property type="project" value="TreeGrafter"/>
</dbReference>
<comment type="similarity">
    <text evidence="3 11">Belongs to the long-chain O-acyltransferase family.</text>
</comment>
<accession>A0A2G3PH53</accession>
<keyword evidence="7 11" id="KW-0319">Glycerol metabolism</keyword>
<evidence type="ECO:0000259" key="13">
    <source>
        <dbReference type="Pfam" id="PF03007"/>
    </source>
</evidence>
<evidence type="ECO:0000256" key="12">
    <source>
        <dbReference type="SAM" id="MobiDB-lite"/>
    </source>
</evidence>
<comment type="caution">
    <text evidence="15">The sequence shown here is derived from an EMBL/GenBank/DDBJ whole genome shotgun (WGS) entry which is preliminary data.</text>
</comment>
<evidence type="ECO:0000313" key="15">
    <source>
        <dbReference type="EMBL" id="PHV65138.1"/>
    </source>
</evidence>
<protein>
    <recommendedName>
        <fullName evidence="4 11">Diacylglycerol O-acyltransferase</fullName>
        <ecNumber evidence="4 11">2.3.1.20</ecNumber>
    </recommendedName>
</protein>
<dbReference type="GO" id="GO:0006071">
    <property type="term" value="P:glycerol metabolic process"/>
    <property type="evidence" value="ECO:0007669"/>
    <property type="project" value="UniProtKB-KW"/>
</dbReference>
<dbReference type="GO" id="GO:0019432">
    <property type="term" value="P:triglyceride biosynthetic process"/>
    <property type="evidence" value="ECO:0007669"/>
    <property type="project" value="UniProtKB-UniPathway"/>
</dbReference>
<dbReference type="GO" id="GO:0004144">
    <property type="term" value="F:diacylglycerol O-acyltransferase activity"/>
    <property type="evidence" value="ECO:0007669"/>
    <property type="project" value="UniProtKB-EC"/>
</dbReference>
<evidence type="ECO:0000256" key="6">
    <source>
        <dbReference type="ARBA" id="ARBA00022679"/>
    </source>
</evidence>
<evidence type="ECO:0000313" key="16">
    <source>
        <dbReference type="Proteomes" id="UP000225108"/>
    </source>
</evidence>
<evidence type="ECO:0000256" key="11">
    <source>
        <dbReference type="RuleBase" id="RU361241"/>
    </source>
</evidence>
<reference evidence="15 16" key="1">
    <citation type="submission" date="2017-10" db="EMBL/GenBank/DDBJ databases">
        <title>The draft genome sequence of Williamsia sp. BULT 1.1 isolated from the semi-arid grassland soils from South Africa.</title>
        <authorList>
            <person name="Kabwe M.H."/>
            <person name="Govender N."/>
            <person name="Mutseka Lunga P."/>
            <person name="Vikram S."/>
            <person name="Makhalanyane T.P."/>
        </authorList>
    </citation>
    <scope>NUCLEOTIDE SEQUENCE [LARGE SCALE GENOMIC DNA]</scope>
    <source>
        <strain evidence="15 16">BULT 1.1</strain>
    </source>
</reference>
<dbReference type="EC" id="2.3.1.20" evidence="4 11"/>
<evidence type="ECO:0000256" key="10">
    <source>
        <dbReference type="ARBA" id="ARBA00048109"/>
    </source>
</evidence>
<dbReference type="AlphaFoldDB" id="A0A2G3PH53"/>
<dbReference type="PANTHER" id="PTHR31650">
    <property type="entry name" value="O-ACYLTRANSFERASE (WSD1-LIKE) FAMILY PROTEIN"/>
    <property type="match status" value="1"/>
</dbReference>
<dbReference type="RefSeq" id="WP_099383564.1">
    <property type="nucleotide sequence ID" value="NZ_PEBD01000010.1"/>
</dbReference>
<dbReference type="EMBL" id="PEBD01000010">
    <property type="protein sequence ID" value="PHV65138.1"/>
    <property type="molecule type" value="Genomic_DNA"/>
</dbReference>
<dbReference type="InterPro" id="IPR045034">
    <property type="entry name" value="O-acyltransferase_WSD1-like"/>
</dbReference>
<dbReference type="Proteomes" id="UP000225108">
    <property type="component" value="Unassembled WGS sequence"/>
</dbReference>
<dbReference type="GO" id="GO:0071731">
    <property type="term" value="P:response to nitric oxide"/>
    <property type="evidence" value="ECO:0007669"/>
    <property type="project" value="TreeGrafter"/>
</dbReference>
<keyword evidence="9 11" id="KW-0012">Acyltransferase</keyword>
<evidence type="ECO:0000256" key="5">
    <source>
        <dbReference type="ARBA" id="ARBA00022516"/>
    </source>
</evidence>
<evidence type="ECO:0000256" key="1">
    <source>
        <dbReference type="ARBA" id="ARBA00004771"/>
    </source>
</evidence>
<sequence length="459" mass="50202">MPLMPITESMFLLAETREHPMHVGGLQLFVPPEGEAEDFGEFVYETFCKQTDVARLFRKRPASPVNVMGTLRWTHDKELDFDYHVRRAVLPRPGRIRELLKYVSAQHGGLMDRHRPMWEVHVIEGLADGRLALYTKVHHSLVDGVSALRLLERALSTDPEDRSGKAPWDPALFRRPKKDGGSRGSMNPLHLVSDGVKLAGDIASLAPAGLRIGMHGLRDPNLVLPTGAPKTMLNVPIGGARRFAAQQWPKTRIRSVAKILEISTNDVIIAMCAGALRSYLLDRNALPSAPLIAMVPVSMREAGADYSEGNAVTTMLCNLGTNESDPARRLAVVTGSTRQGKRMIKDLTPMQALGFGGVTMAPLLFSTVPGFVRYTPPPFNIVISNVPGSSRRLYWNGARLDGVYPVSIALDGQALNITVTMTAGKVNFGLIGARSSIPHLQRLLTHLENALVELEKLGG</sequence>
<dbReference type="Pfam" id="PF06974">
    <property type="entry name" value="WS_DGAT_C"/>
    <property type="match status" value="1"/>
</dbReference>
<dbReference type="GO" id="GO:0005886">
    <property type="term" value="C:plasma membrane"/>
    <property type="evidence" value="ECO:0007669"/>
    <property type="project" value="TreeGrafter"/>
</dbReference>
<dbReference type="GO" id="GO:0051701">
    <property type="term" value="P:biological process involved in interaction with host"/>
    <property type="evidence" value="ECO:0007669"/>
    <property type="project" value="TreeGrafter"/>
</dbReference>
<evidence type="ECO:0000256" key="3">
    <source>
        <dbReference type="ARBA" id="ARBA00009587"/>
    </source>
</evidence>
<organism evidence="15 16">
    <name type="scientific">Williamsia marianensis</name>
    <dbReference type="NCBI Taxonomy" id="85044"/>
    <lineage>
        <taxon>Bacteria</taxon>
        <taxon>Bacillati</taxon>
        <taxon>Actinomycetota</taxon>
        <taxon>Actinomycetes</taxon>
        <taxon>Mycobacteriales</taxon>
        <taxon>Nocardiaceae</taxon>
        <taxon>Williamsia</taxon>
    </lineage>
</organism>
<dbReference type="PANTHER" id="PTHR31650:SF1">
    <property type="entry name" value="WAX ESTER SYNTHASE_DIACYLGLYCEROL ACYLTRANSFERASE 4-RELATED"/>
    <property type="match status" value="1"/>
</dbReference>
<gene>
    <name evidence="15" type="ORF">CSW57_14975</name>
</gene>
<keyword evidence="8 11" id="KW-0443">Lipid metabolism</keyword>
<evidence type="ECO:0000256" key="2">
    <source>
        <dbReference type="ARBA" id="ARBA00005189"/>
    </source>
</evidence>
<dbReference type="UniPathway" id="UPA00282"/>
<name>A0A2G3PH53_WILMA</name>
<feature type="region of interest" description="Disordered" evidence="12">
    <location>
        <begin position="156"/>
        <end position="186"/>
    </location>
</feature>
<evidence type="ECO:0000256" key="7">
    <source>
        <dbReference type="ARBA" id="ARBA00022798"/>
    </source>
</evidence>
<keyword evidence="5 11" id="KW-0444">Lipid biosynthesis</keyword>
<proteinExistence type="inferred from homology"/>
<evidence type="ECO:0000256" key="9">
    <source>
        <dbReference type="ARBA" id="ARBA00023315"/>
    </source>
</evidence>
<comment type="pathway">
    <text evidence="1 11">Glycerolipid metabolism; triacylglycerol biosynthesis.</text>
</comment>